<evidence type="ECO:0000313" key="2">
    <source>
        <dbReference type="Proteomes" id="UP001153332"/>
    </source>
</evidence>
<dbReference type="EMBL" id="JAPUUL010001972">
    <property type="protein sequence ID" value="KAJ8126199.1"/>
    <property type="molecule type" value="Genomic_DNA"/>
</dbReference>
<organism evidence="1 2">
    <name type="scientific">Lasiodiplodia mahajangana</name>
    <dbReference type="NCBI Taxonomy" id="1108764"/>
    <lineage>
        <taxon>Eukaryota</taxon>
        <taxon>Fungi</taxon>
        <taxon>Dikarya</taxon>
        <taxon>Ascomycota</taxon>
        <taxon>Pezizomycotina</taxon>
        <taxon>Dothideomycetes</taxon>
        <taxon>Dothideomycetes incertae sedis</taxon>
        <taxon>Botryosphaeriales</taxon>
        <taxon>Botryosphaeriaceae</taxon>
        <taxon>Lasiodiplodia</taxon>
    </lineage>
</organism>
<gene>
    <name evidence="1" type="ORF">O1611_g7438</name>
</gene>
<accession>A0ACC2JFF1</accession>
<keyword evidence="2" id="KW-1185">Reference proteome</keyword>
<protein>
    <submittedName>
        <fullName evidence="1">Uncharacterized protein</fullName>
    </submittedName>
</protein>
<name>A0ACC2JFF1_9PEZI</name>
<comment type="caution">
    <text evidence="1">The sequence shown here is derived from an EMBL/GenBank/DDBJ whole genome shotgun (WGS) entry which is preliminary data.</text>
</comment>
<reference evidence="1" key="1">
    <citation type="submission" date="2022-12" db="EMBL/GenBank/DDBJ databases">
        <title>Genome Sequence of Lasiodiplodia mahajangana.</title>
        <authorList>
            <person name="Buettner E."/>
        </authorList>
    </citation>
    <scope>NUCLEOTIDE SEQUENCE</scope>
    <source>
        <strain evidence="1">VT137</strain>
    </source>
</reference>
<dbReference type="Proteomes" id="UP001153332">
    <property type="component" value="Unassembled WGS sequence"/>
</dbReference>
<proteinExistence type="predicted"/>
<evidence type="ECO:0000313" key="1">
    <source>
        <dbReference type="EMBL" id="KAJ8126199.1"/>
    </source>
</evidence>
<sequence length="1464" mass="160771">MSLLLGRIFAVISQFGSGHLTGPDTIAQVSSWCVLLTVIGSAALIVNFAFLCSWVAFGELQARNVRRSMFRGLLKKEMGWFDAQQDGIASLLVRMQTETHELRAASSVALGSLVSDIASSIANLIVALYTSWRLTLVLLASLPPSALVIQILSRRVKPAIHAQKQELSRASKYASSAISAIDLVKVCNGVDYETWQYLDAIRRSMQQYLIQVRANAYQLGYVKFWIDSLFVVGFYYGAVLVDQGLNPGSVLTTFYAALEALHAIESLVPFYLVLVKGISAAQHLRSIVNNIEDGRKIHHMMGGYIPRECIGDIEMRNISFAYPSNPFKIVLRESSFHFRAGELCFIVGRSGSGKSTLGNLLLKLYEPLCGEILIDGNAIKTLDADWLRYNVTLIQQTSVLFNETFFMNVAFGHLNPTRVPLEEVKAACEAALLQSTISSLPQGMDTRIGAGGHELSGGQKQRLALARARLRDPPVLILDEVTSGLDPVSRGLIMEAIRGWRQGKTTIIITHEVTQIQGSDFVYVMDDGCVVQEGVCSDLLQRGQGLLAQLVAATREPEPNVGHSTTGARNTRTTVVNFSRLLSDASQNSPLVTGSPTPGEAPRGVPVSSHDVFKMTKRSSQLRLLGDHRRHHTDTVGMLNALATAAEDIPKKGLNRMMAALSRQFTSRPSTLQQPVTWTSGDQSPPQLSPIKAGSIFHLQMIGDSVQINRHGSGSSRTRRQQRTSHTETERGTQVEVETRQDENALNRNDEEAPLSLISIYKTVWPCLELKGKIFIVAGVFLSLVVAGSVPAFSVVFANLLGALYEKENRQKAGQKWAIILLGIAVSSAIATSLSRYLLEWAGQAWVNTLRRQAFNRVLRQPKAWFEDSNHSASRINECLDRNAEEMRSLVGRFAPLLLVVAVMVLASVIWALAISWKLTLLSLTSVPFILAATNRYSAVTNKWEMRCNKAAEETSTIVSEAFTNIRVVRALTIESFFSRKHDKAVQHTFNLGIKRALYGAALFACWQSIFWFLMALIFWYATVLLAVQQEVTVQAILQVVNLLVLGLATASNTLSSVPAITTARATASRLLYYAFLPPDSSHEAKGTKKLACPLPIQLNNLSFAYPSKRYHPVLRNITLSFEAGTSTAIVGPSGCGKSTLASILLGLHVPYTSSNSVPRDDPGQPLMFSSVAFHQIDISRLRTQIGYVPQAPFLFPTSIAGNIAYGLLEGSPLRGQENIEQAARGAGIHDFIHSLTDGYDTIVGDGGQALSGGQAQRVCIARALARRPEILVLDEPTSALDAESAEGIRRTIRGLLNPRQHSDGKKSIDPGATYHTQKRLCVIIITHSQDMMRMADRIIVMDQGCVVESGTYGDLCEKKGKFAELISGGVWMGNRNTSTPQKQPKNRKFHGNGTSRITRTRDLPLRRNSKESEEELSVSARWIGARDVEWTSESGPSTGILSPMASPFSRPSRRRERKAHEDI</sequence>